<name>A0A1H3U129_9BACT</name>
<keyword evidence="3" id="KW-1185">Reference proteome</keyword>
<feature type="transmembrane region" description="Helical" evidence="1">
    <location>
        <begin position="9"/>
        <end position="27"/>
    </location>
</feature>
<dbReference type="EMBL" id="FNQC01000025">
    <property type="protein sequence ID" value="SDZ56214.1"/>
    <property type="molecule type" value="Genomic_DNA"/>
</dbReference>
<feature type="transmembrane region" description="Helical" evidence="1">
    <location>
        <begin position="33"/>
        <end position="52"/>
    </location>
</feature>
<sequence length="56" mass="6492">MKKFKKSEIVIMILVVVLIGISEYYFVIAKEPLKAIFIGLWCPTILGFLILFNMKK</sequence>
<accession>A0A1H3U129</accession>
<evidence type="ECO:0000313" key="2">
    <source>
        <dbReference type="EMBL" id="SDZ56214.1"/>
    </source>
</evidence>
<protein>
    <submittedName>
        <fullName evidence="2">Uncharacterized protein</fullName>
    </submittedName>
</protein>
<dbReference type="RefSeq" id="WP_019600484.1">
    <property type="nucleotide sequence ID" value="NZ_FNQC01000025.1"/>
</dbReference>
<keyword evidence="1" id="KW-0812">Transmembrane</keyword>
<gene>
    <name evidence="2" type="ORF">SAMN05444412_1253</name>
</gene>
<comment type="caution">
    <text evidence="2">The sequence shown here is derived from an EMBL/GenBank/DDBJ whole genome shotgun (WGS) entry which is preliminary data.</text>
</comment>
<dbReference type="Proteomes" id="UP000199663">
    <property type="component" value="Unassembled WGS sequence"/>
</dbReference>
<evidence type="ECO:0000256" key="1">
    <source>
        <dbReference type="SAM" id="Phobius"/>
    </source>
</evidence>
<proteinExistence type="predicted"/>
<evidence type="ECO:0000313" key="3">
    <source>
        <dbReference type="Proteomes" id="UP000199663"/>
    </source>
</evidence>
<organism evidence="2 3">
    <name type="scientific">Rhodonellum ikkaensis</name>
    <dbReference type="NCBI Taxonomy" id="336829"/>
    <lineage>
        <taxon>Bacteria</taxon>
        <taxon>Pseudomonadati</taxon>
        <taxon>Bacteroidota</taxon>
        <taxon>Cytophagia</taxon>
        <taxon>Cytophagales</taxon>
        <taxon>Cytophagaceae</taxon>
        <taxon>Rhodonellum</taxon>
    </lineage>
</organism>
<keyword evidence="1" id="KW-1133">Transmembrane helix</keyword>
<keyword evidence="1" id="KW-0472">Membrane</keyword>
<reference evidence="2 3" key="1">
    <citation type="submission" date="2016-10" db="EMBL/GenBank/DDBJ databases">
        <authorList>
            <person name="Varghese N."/>
            <person name="Submissions S."/>
        </authorList>
    </citation>
    <scope>NUCLEOTIDE SEQUENCE [LARGE SCALE GENOMIC DNA]</scope>
    <source>
        <strain evidence="2 3">DSM 17997</strain>
    </source>
</reference>